<evidence type="ECO:0008006" key="2">
    <source>
        <dbReference type="Google" id="ProtNLM"/>
    </source>
</evidence>
<proteinExistence type="predicted"/>
<organism evidence="1">
    <name type="scientific">viral metagenome</name>
    <dbReference type="NCBI Taxonomy" id="1070528"/>
    <lineage>
        <taxon>unclassified sequences</taxon>
        <taxon>metagenomes</taxon>
        <taxon>organismal metagenomes</taxon>
    </lineage>
</organism>
<gene>
    <name evidence="1" type="ORF">MM415B00647_0019</name>
</gene>
<sequence>MTRYIKKPKRHTNGFTVIQDVQEKNPWKLIWPVEVKHLKTGDYSIKGLEDKIAIEKKSGLVELLNDLSASYRTTFERFLKRLSEVPVKCIVVDEPLSEWRVHKALKIVKKKSRGKSQLIPRTLYYWTAQIVTQYGIPVLFLDEVTREKVLKEIFRSAFEKAKELK</sequence>
<accession>A0A6M3IZI3</accession>
<reference evidence="1" key="1">
    <citation type="submission" date="2020-03" db="EMBL/GenBank/DDBJ databases">
        <title>The deep terrestrial virosphere.</title>
        <authorList>
            <person name="Holmfeldt K."/>
            <person name="Nilsson E."/>
            <person name="Simone D."/>
            <person name="Lopez-Fernandez M."/>
            <person name="Wu X."/>
            <person name="de Brujin I."/>
            <person name="Lundin D."/>
            <person name="Andersson A."/>
            <person name="Bertilsson S."/>
            <person name="Dopson M."/>
        </authorList>
    </citation>
    <scope>NUCLEOTIDE SEQUENCE</scope>
    <source>
        <strain evidence="1">MM415B00647</strain>
    </source>
</reference>
<name>A0A6M3IZI3_9ZZZZ</name>
<dbReference type="Gene3D" id="3.40.50.10130">
    <property type="match status" value="1"/>
</dbReference>
<protein>
    <recommendedName>
        <fullName evidence="2">ERCC4 domain-containing protein</fullName>
    </recommendedName>
</protein>
<dbReference type="EMBL" id="MT141491">
    <property type="protein sequence ID" value="QJA63146.1"/>
    <property type="molecule type" value="Genomic_DNA"/>
</dbReference>
<evidence type="ECO:0000313" key="1">
    <source>
        <dbReference type="EMBL" id="QJA63146.1"/>
    </source>
</evidence>
<dbReference type="AlphaFoldDB" id="A0A6M3IZI3"/>